<evidence type="ECO:0000256" key="1">
    <source>
        <dbReference type="PROSITE-ProRule" id="PRU01263"/>
    </source>
</evidence>
<proteinExistence type="predicted"/>
<feature type="binding site" evidence="1">
    <location>
        <position position="55"/>
    </location>
    <ligand>
        <name>Zn(2+)</name>
        <dbReference type="ChEBI" id="CHEBI:29105"/>
    </ligand>
</feature>
<sequence length="404" mass="46268">MEFECRLCPSTSSLISLFGGKEKKYRQLLNEILFETVGVKVKEEDSYSKCLCCLCVIKIFNFYKFKTLCLRKESIIRGVSKNKKVISLKNSESERNDRIQELQDWIVRKRNKCLENVNQTIDKEKTITKNATITNSETQTKASEIIENSTQTLYVEFTDGESQTICECVENGTQTNNTVSEQTTQTEICYQAFDYQPGDKTKEANTLSDTTDVTTDSAYDSDLQVCLEKQQKSNSNKDEAAFLSNDNIINNPMVLTKQKSIIVCKICSKVLNNNIQYKNHLKVHMRCNFCNKKFPSAAKLETHECEKKIKMKHPTVILARVDYHPEYQKYCMTPKVEENKPRKLIRSKSLSCLDSLQANSETVLDICFLKTVTTGKSKATQTLPIHDLNNLSTSTMNHHKKKKV</sequence>
<keyword evidence="1" id="KW-0479">Metal-binding</keyword>
<keyword evidence="4" id="KW-1185">Reference proteome</keyword>
<name>A0A9P0AZI8_BRAAE</name>
<dbReference type="SUPFAM" id="SSF57716">
    <property type="entry name" value="Glucocorticoid receptor-like (DNA-binding domain)"/>
    <property type="match status" value="1"/>
</dbReference>
<dbReference type="GO" id="GO:0005634">
    <property type="term" value="C:nucleus"/>
    <property type="evidence" value="ECO:0007669"/>
    <property type="project" value="InterPro"/>
</dbReference>
<evidence type="ECO:0000313" key="4">
    <source>
        <dbReference type="Proteomes" id="UP001154078"/>
    </source>
</evidence>
<organism evidence="3 4">
    <name type="scientific">Brassicogethes aeneus</name>
    <name type="common">Rape pollen beetle</name>
    <name type="synonym">Meligethes aeneus</name>
    <dbReference type="NCBI Taxonomy" id="1431903"/>
    <lineage>
        <taxon>Eukaryota</taxon>
        <taxon>Metazoa</taxon>
        <taxon>Ecdysozoa</taxon>
        <taxon>Arthropoda</taxon>
        <taxon>Hexapoda</taxon>
        <taxon>Insecta</taxon>
        <taxon>Pterygota</taxon>
        <taxon>Neoptera</taxon>
        <taxon>Endopterygota</taxon>
        <taxon>Coleoptera</taxon>
        <taxon>Polyphaga</taxon>
        <taxon>Cucujiformia</taxon>
        <taxon>Nitidulidae</taxon>
        <taxon>Meligethinae</taxon>
        <taxon>Brassicogethes</taxon>
    </lineage>
</organism>
<dbReference type="Proteomes" id="UP001154078">
    <property type="component" value="Chromosome 2"/>
</dbReference>
<feature type="binding site" evidence="1">
    <location>
        <position position="8"/>
    </location>
    <ligand>
        <name>Zn(2+)</name>
        <dbReference type="ChEBI" id="CHEBI:29105"/>
    </ligand>
</feature>
<dbReference type="PROSITE" id="PS51915">
    <property type="entry name" value="ZAD"/>
    <property type="match status" value="1"/>
</dbReference>
<dbReference type="InterPro" id="IPR013087">
    <property type="entry name" value="Znf_C2H2_type"/>
</dbReference>
<feature type="binding site" evidence="1">
    <location>
        <position position="52"/>
    </location>
    <ligand>
        <name>Zn(2+)</name>
        <dbReference type="ChEBI" id="CHEBI:29105"/>
    </ligand>
</feature>
<evidence type="ECO:0000313" key="3">
    <source>
        <dbReference type="EMBL" id="CAH0551907.1"/>
    </source>
</evidence>
<reference evidence="3" key="1">
    <citation type="submission" date="2021-12" db="EMBL/GenBank/DDBJ databases">
        <authorList>
            <person name="King R."/>
        </authorList>
    </citation>
    <scope>NUCLEOTIDE SEQUENCE</scope>
</reference>
<dbReference type="OrthoDB" id="6783516at2759"/>
<protein>
    <recommendedName>
        <fullName evidence="2">ZAD domain-containing protein</fullName>
    </recommendedName>
</protein>
<keyword evidence="1" id="KW-0863">Zinc-finger</keyword>
<dbReference type="GO" id="GO:0008270">
    <property type="term" value="F:zinc ion binding"/>
    <property type="evidence" value="ECO:0007669"/>
    <property type="project" value="UniProtKB-UniRule"/>
</dbReference>
<dbReference type="SMART" id="SM00868">
    <property type="entry name" value="zf-AD"/>
    <property type="match status" value="1"/>
</dbReference>
<dbReference type="Pfam" id="PF07776">
    <property type="entry name" value="zf-AD"/>
    <property type="match status" value="1"/>
</dbReference>
<feature type="binding site" evidence="1">
    <location>
        <position position="5"/>
    </location>
    <ligand>
        <name>Zn(2+)</name>
        <dbReference type="ChEBI" id="CHEBI:29105"/>
    </ligand>
</feature>
<dbReference type="Gene3D" id="3.40.1800.20">
    <property type="match status" value="1"/>
</dbReference>
<keyword evidence="1" id="KW-0862">Zinc</keyword>
<dbReference type="EMBL" id="OV121133">
    <property type="protein sequence ID" value="CAH0551907.1"/>
    <property type="molecule type" value="Genomic_DNA"/>
</dbReference>
<dbReference type="SMART" id="SM00355">
    <property type="entry name" value="ZnF_C2H2"/>
    <property type="match status" value="2"/>
</dbReference>
<feature type="domain" description="ZAD" evidence="2">
    <location>
        <begin position="3"/>
        <end position="79"/>
    </location>
</feature>
<dbReference type="AlphaFoldDB" id="A0A9P0AZI8"/>
<dbReference type="PROSITE" id="PS00028">
    <property type="entry name" value="ZINC_FINGER_C2H2_1"/>
    <property type="match status" value="1"/>
</dbReference>
<gene>
    <name evidence="3" type="ORF">MELIAE_LOCUS4426</name>
</gene>
<evidence type="ECO:0000259" key="2">
    <source>
        <dbReference type="PROSITE" id="PS51915"/>
    </source>
</evidence>
<dbReference type="InterPro" id="IPR012934">
    <property type="entry name" value="Znf_AD"/>
</dbReference>
<accession>A0A9P0AZI8</accession>